<keyword evidence="1 5" id="KW-0963">Cytoplasm</keyword>
<feature type="domain" description="YqgF/RNase H-like" evidence="6">
    <location>
        <begin position="1"/>
        <end position="103"/>
    </location>
</feature>
<dbReference type="RefSeq" id="WP_008463178.1">
    <property type="nucleotide sequence ID" value="NZ_JAQYAR010000036.1"/>
</dbReference>
<dbReference type="InterPro" id="IPR006641">
    <property type="entry name" value="YqgF/RNaseH-like_dom"/>
</dbReference>
<evidence type="ECO:0000313" key="8">
    <source>
        <dbReference type="Proteomes" id="UP000452141"/>
    </source>
</evidence>
<dbReference type="Gene3D" id="3.30.420.140">
    <property type="entry name" value="YqgF/RNase H-like domain"/>
    <property type="match status" value="1"/>
</dbReference>
<evidence type="ECO:0000259" key="6">
    <source>
        <dbReference type="SMART" id="SM00732"/>
    </source>
</evidence>
<evidence type="ECO:0000313" key="7">
    <source>
        <dbReference type="EMBL" id="MST79993.1"/>
    </source>
</evidence>
<dbReference type="InterPro" id="IPR012337">
    <property type="entry name" value="RNaseH-like_sf"/>
</dbReference>
<dbReference type="GO" id="GO:0000967">
    <property type="term" value="P:rRNA 5'-end processing"/>
    <property type="evidence" value="ECO:0007669"/>
    <property type="project" value="UniProtKB-UniRule"/>
</dbReference>
<protein>
    <recommendedName>
        <fullName evidence="5">Putative pre-16S rRNA nuclease</fullName>
        <ecNumber evidence="5">3.1.-.-</ecNumber>
    </recommendedName>
</protein>
<dbReference type="HAMAP" id="MF_00651">
    <property type="entry name" value="Nuclease_YqgF"/>
    <property type="match status" value="1"/>
</dbReference>
<dbReference type="AlphaFoldDB" id="A0A844FP24"/>
<dbReference type="InterPro" id="IPR005227">
    <property type="entry name" value="YqgF"/>
</dbReference>
<evidence type="ECO:0000256" key="4">
    <source>
        <dbReference type="ARBA" id="ARBA00022801"/>
    </source>
</evidence>
<comment type="caution">
    <text evidence="7">The sequence shown here is derived from an EMBL/GenBank/DDBJ whole genome shotgun (WGS) entry which is preliminary data.</text>
</comment>
<dbReference type="EC" id="3.1.-.-" evidence="5"/>
<evidence type="ECO:0000256" key="3">
    <source>
        <dbReference type="ARBA" id="ARBA00022722"/>
    </source>
</evidence>
<evidence type="ECO:0000256" key="2">
    <source>
        <dbReference type="ARBA" id="ARBA00022517"/>
    </source>
</evidence>
<dbReference type="NCBIfam" id="TIGR00250">
    <property type="entry name" value="RNAse_H_YqgF"/>
    <property type="match status" value="1"/>
</dbReference>
<dbReference type="PANTHER" id="PTHR33317">
    <property type="entry name" value="POLYNUCLEOTIDYL TRANSFERASE, RIBONUCLEASE H-LIKE SUPERFAMILY PROTEIN"/>
    <property type="match status" value="1"/>
</dbReference>
<dbReference type="EMBL" id="VUMW01000014">
    <property type="protein sequence ID" value="MST79993.1"/>
    <property type="molecule type" value="Genomic_DNA"/>
</dbReference>
<organism evidence="7 8">
    <name type="scientific">Lactobacillus equicursoris</name>
    <dbReference type="NCBI Taxonomy" id="420645"/>
    <lineage>
        <taxon>Bacteria</taxon>
        <taxon>Bacillati</taxon>
        <taxon>Bacillota</taxon>
        <taxon>Bacilli</taxon>
        <taxon>Lactobacillales</taxon>
        <taxon>Lactobacillaceae</taxon>
        <taxon>Lactobacillus</taxon>
    </lineage>
</organism>
<dbReference type="InterPro" id="IPR037027">
    <property type="entry name" value="YqgF/RNaseH-like_dom_sf"/>
</dbReference>
<dbReference type="PANTHER" id="PTHR33317:SF4">
    <property type="entry name" value="POLYNUCLEOTIDYL TRANSFERASE, RIBONUCLEASE H-LIKE SUPERFAMILY PROTEIN"/>
    <property type="match status" value="1"/>
</dbReference>
<dbReference type="Pfam" id="PF03652">
    <property type="entry name" value="RuvX"/>
    <property type="match status" value="1"/>
</dbReference>
<proteinExistence type="inferred from homology"/>
<accession>A0A844FP24</accession>
<evidence type="ECO:0000256" key="1">
    <source>
        <dbReference type="ARBA" id="ARBA00022490"/>
    </source>
</evidence>
<dbReference type="SUPFAM" id="SSF53098">
    <property type="entry name" value="Ribonuclease H-like"/>
    <property type="match status" value="1"/>
</dbReference>
<comment type="function">
    <text evidence="5">Could be a nuclease involved in processing of the 5'-end of pre-16S rRNA.</text>
</comment>
<dbReference type="CDD" id="cd16964">
    <property type="entry name" value="YqgF"/>
    <property type="match status" value="1"/>
</dbReference>
<dbReference type="SMART" id="SM00732">
    <property type="entry name" value="YqgFc"/>
    <property type="match status" value="1"/>
</dbReference>
<keyword evidence="4 5" id="KW-0378">Hydrolase</keyword>
<comment type="subcellular location">
    <subcellularLocation>
        <location evidence="5">Cytoplasm</location>
    </subcellularLocation>
</comment>
<dbReference type="GO" id="GO:0005829">
    <property type="term" value="C:cytosol"/>
    <property type="evidence" value="ECO:0007669"/>
    <property type="project" value="TreeGrafter"/>
</dbReference>
<sequence>MRLLGLDVGSKTIGVAVSDPLGITAQPVATIEIDEDRHNFGMRSLKKLVREYEPDGFVLGLPKKMDGSDGASVERSQAMADRLKQKFDLPVYFDDERLTTVESERILIEQAGMHDRRQRKKVVDQMAAVLILQNYLDLHRKD</sequence>
<dbReference type="GO" id="GO:0016788">
    <property type="term" value="F:hydrolase activity, acting on ester bonds"/>
    <property type="evidence" value="ECO:0007669"/>
    <property type="project" value="UniProtKB-UniRule"/>
</dbReference>
<keyword evidence="3 5" id="KW-0540">Nuclease</keyword>
<comment type="similarity">
    <text evidence="5">Belongs to the YqgF HJR family.</text>
</comment>
<evidence type="ECO:0000256" key="5">
    <source>
        <dbReference type="HAMAP-Rule" id="MF_00651"/>
    </source>
</evidence>
<name>A0A844FP24_9LACO</name>
<reference evidence="7 8" key="1">
    <citation type="submission" date="2019-08" db="EMBL/GenBank/DDBJ databases">
        <title>In-depth cultivation of the pig gut microbiome towards novel bacterial diversity and tailored functional studies.</title>
        <authorList>
            <person name="Wylensek D."/>
            <person name="Hitch T.C.A."/>
            <person name="Clavel T."/>
        </authorList>
    </citation>
    <scope>NUCLEOTIDE SEQUENCE [LARGE SCALE GENOMIC DNA]</scope>
    <source>
        <strain evidence="7 8">WCA-470BD-2E</strain>
    </source>
</reference>
<dbReference type="GO" id="GO:0004518">
    <property type="term" value="F:nuclease activity"/>
    <property type="evidence" value="ECO:0007669"/>
    <property type="project" value="UniProtKB-KW"/>
</dbReference>
<keyword evidence="2 5" id="KW-0690">Ribosome biogenesis</keyword>
<gene>
    <name evidence="7" type="primary">ruvX</name>
    <name evidence="7" type="ORF">FYJ61_05880</name>
</gene>
<dbReference type="Proteomes" id="UP000452141">
    <property type="component" value="Unassembled WGS sequence"/>
</dbReference>